<evidence type="ECO:0000256" key="5">
    <source>
        <dbReference type="ARBA" id="ARBA00022900"/>
    </source>
</evidence>
<evidence type="ECO:0000256" key="6">
    <source>
        <dbReference type="ARBA" id="ARBA00023157"/>
    </source>
</evidence>
<reference evidence="9" key="1">
    <citation type="journal article" date="2014" name="Int. J. Syst. Evol. Microbiol.">
        <title>Complete genome sequence of Corynebacterium casei LMG S-19264T (=DSM 44701T), isolated from a smear-ripened cheese.</title>
        <authorList>
            <consortium name="US DOE Joint Genome Institute (JGI-PGF)"/>
            <person name="Walter F."/>
            <person name="Albersmeier A."/>
            <person name="Kalinowski J."/>
            <person name="Ruckert C."/>
        </authorList>
    </citation>
    <scope>NUCLEOTIDE SEQUENCE</scope>
    <source>
        <strain evidence="9">JCM 4633</strain>
    </source>
</reference>
<dbReference type="RefSeq" id="WP_190108065.1">
    <property type="nucleotide sequence ID" value="NZ_BMVB01000002.1"/>
</dbReference>
<dbReference type="SUPFAM" id="SSF55399">
    <property type="entry name" value="Subtilisin inhibitor"/>
    <property type="match status" value="1"/>
</dbReference>
<dbReference type="Gene3D" id="3.30.350.10">
    <property type="entry name" value="Subtilisin inhibitor-like"/>
    <property type="match status" value="1"/>
</dbReference>
<keyword evidence="4" id="KW-0646">Protease inhibitor</keyword>
<dbReference type="InterPro" id="IPR020054">
    <property type="entry name" value="Prot_inh_SSI_I16_CS"/>
</dbReference>
<name>A0A918WCH5_STRCJ</name>
<dbReference type="Pfam" id="PF00720">
    <property type="entry name" value="SSI"/>
    <property type="match status" value="1"/>
</dbReference>
<protein>
    <recommendedName>
        <fullName evidence="8">Subtilisin inhibitor domain-containing protein</fullName>
    </recommendedName>
</protein>
<keyword evidence="5" id="KW-0722">Serine protease inhibitor</keyword>
<organism evidence="9 10">
    <name type="scientific">Streptomyces cinnamoneus</name>
    <name type="common">Streptoverticillium cinnamoneum</name>
    <dbReference type="NCBI Taxonomy" id="53446"/>
    <lineage>
        <taxon>Bacteria</taxon>
        <taxon>Bacillati</taxon>
        <taxon>Actinomycetota</taxon>
        <taxon>Actinomycetes</taxon>
        <taxon>Kitasatosporales</taxon>
        <taxon>Streptomycetaceae</taxon>
        <taxon>Streptomyces</taxon>
        <taxon>Streptomyces cinnamoneus group</taxon>
    </lineage>
</organism>
<keyword evidence="7" id="KW-0732">Signal</keyword>
<evidence type="ECO:0000256" key="2">
    <source>
        <dbReference type="ARBA" id="ARBA00010472"/>
    </source>
</evidence>
<feature type="signal peptide" evidence="7">
    <location>
        <begin position="1"/>
        <end position="25"/>
    </location>
</feature>
<dbReference type="InterPro" id="IPR023549">
    <property type="entry name" value="Subtilisin_inhibitor"/>
</dbReference>
<dbReference type="EMBL" id="BMVB01000002">
    <property type="protein sequence ID" value="GHC35984.1"/>
    <property type="molecule type" value="Genomic_DNA"/>
</dbReference>
<comment type="similarity">
    <text evidence="2">Belongs to the protease inhibitor I16 (SSI) family.</text>
</comment>
<sequence>MSLRRVALAAALAAPLLAATAVATAAPLPLGGADGPDRGGDHLTITVRDTGSHDGTFELYCHPAGGTHPRAKEACEQLDGQTQWGRDLFAPVPKGQMCTMLYGGPERAHVSGTWAGRPVNADFNRKDGCETARWNKFSIVFGESKGSPKKSVVQTGRE</sequence>
<dbReference type="GO" id="GO:0004867">
    <property type="term" value="F:serine-type endopeptidase inhibitor activity"/>
    <property type="evidence" value="ECO:0007669"/>
    <property type="project" value="UniProtKB-KW"/>
</dbReference>
<dbReference type="PROSITE" id="PS00999">
    <property type="entry name" value="SSI"/>
    <property type="match status" value="1"/>
</dbReference>
<feature type="chain" id="PRO_5037802644" description="Subtilisin inhibitor domain-containing protein" evidence="7">
    <location>
        <begin position="26"/>
        <end position="158"/>
    </location>
</feature>
<dbReference type="InterPro" id="IPR036819">
    <property type="entry name" value="Subtilisin_inhibitor-like_sf"/>
</dbReference>
<dbReference type="Proteomes" id="UP000646244">
    <property type="component" value="Unassembled WGS sequence"/>
</dbReference>
<comment type="subcellular location">
    <subcellularLocation>
        <location evidence="1">Secreted</location>
    </subcellularLocation>
</comment>
<keyword evidence="6" id="KW-1015">Disulfide bond</keyword>
<evidence type="ECO:0000256" key="7">
    <source>
        <dbReference type="SAM" id="SignalP"/>
    </source>
</evidence>
<evidence type="ECO:0000259" key="8">
    <source>
        <dbReference type="Pfam" id="PF00720"/>
    </source>
</evidence>
<accession>A0A918WCH5</accession>
<dbReference type="AlphaFoldDB" id="A0A918WCH5"/>
<dbReference type="GO" id="GO:0005576">
    <property type="term" value="C:extracellular region"/>
    <property type="evidence" value="ECO:0007669"/>
    <property type="project" value="UniProtKB-SubCell"/>
</dbReference>
<reference evidence="9" key="2">
    <citation type="submission" date="2020-09" db="EMBL/GenBank/DDBJ databases">
        <authorList>
            <person name="Sun Q."/>
            <person name="Ohkuma M."/>
        </authorList>
    </citation>
    <scope>NUCLEOTIDE SEQUENCE</scope>
    <source>
        <strain evidence="9">JCM 4633</strain>
    </source>
</reference>
<evidence type="ECO:0000313" key="10">
    <source>
        <dbReference type="Proteomes" id="UP000646244"/>
    </source>
</evidence>
<evidence type="ECO:0000256" key="1">
    <source>
        <dbReference type="ARBA" id="ARBA00004613"/>
    </source>
</evidence>
<comment type="caution">
    <text evidence="9">The sequence shown here is derived from an EMBL/GenBank/DDBJ whole genome shotgun (WGS) entry which is preliminary data.</text>
</comment>
<evidence type="ECO:0000256" key="3">
    <source>
        <dbReference type="ARBA" id="ARBA00022525"/>
    </source>
</evidence>
<evidence type="ECO:0000256" key="4">
    <source>
        <dbReference type="ARBA" id="ARBA00022690"/>
    </source>
</evidence>
<proteinExistence type="inferred from homology"/>
<evidence type="ECO:0000313" key="9">
    <source>
        <dbReference type="EMBL" id="GHC35984.1"/>
    </source>
</evidence>
<keyword evidence="3" id="KW-0964">Secreted</keyword>
<gene>
    <name evidence="9" type="ORF">GCM10010507_06250</name>
</gene>
<feature type="domain" description="Subtilisin inhibitor" evidence="8">
    <location>
        <begin position="54"/>
        <end position="120"/>
    </location>
</feature>